<dbReference type="Pfam" id="PF00270">
    <property type="entry name" value="DEAD"/>
    <property type="match status" value="1"/>
</dbReference>
<dbReference type="InterPro" id="IPR000629">
    <property type="entry name" value="RNA-helicase_DEAD-box_CS"/>
</dbReference>
<dbReference type="GO" id="GO:0003724">
    <property type="term" value="F:RNA helicase activity"/>
    <property type="evidence" value="ECO:0007669"/>
    <property type="project" value="UniProtKB-EC"/>
</dbReference>
<keyword evidence="2 7" id="KW-0547">Nucleotide-binding</keyword>
<evidence type="ECO:0000313" key="12">
    <source>
        <dbReference type="WBParaSite" id="ACRNAN_scaffold4135.g14287.t2"/>
    </source>
</evidence>
<comment type="similarity">
    <text evidence="7">Belongs to the DEAD box helicase family.</text>
</comment>
<dbReference type="SUPFAM" id="SSF52540">
    <property type="entry name" value="P-loop containing nucleoside triphosphate hydrolases"/>
    <property type="match status" value="1"/>
</dbReference>
<accession>A0A914DVI1</accession>
<dbReference type="GO" id="GO:0005524">
    <property type="term" value="F:ATP binding"/>
    <property type="evidence" value="ECO:0007669"/>
    <property type="project" value="UniProtKB-KW"/>
</dbReference>
<feature type="region of interest" description="Disordered" evidence="8">
    <location>
        <begin position="493"/>
        <end position="593"/>
    </location>
</feature>
<feature type="domain" description="Helicase ATP-binding" evidence="9">
    <location>
        <begin position="151"/>
        <end position="326"/>
    </location>
</feature>
<evidence type="ECO:0000259" key="10">
    <source>
        <dbReference type="PROSITE" id="PS51194"/>
    </source>
</evidence>
<evidence type="ECO:0000256" key="7">
    <source>
        <dbReference type="RuleBase" id="RU000492"/>
    </source>
</evidence>
<evidence type="ECO:0000313" key="11">
    <source>
        <dbReference type="Proteomes" id="UP000887540"/>
    </source>
</evidence>
<dbReference type="PANTHER" id="PTHR47958">
    <property type="entry name" value="ATP-DEPENDENT RNA HELICASE DBP3"/>
    <property type="match status" value="1"/>
</dbReference>
<dbReference type="CDD" id="cd17966">
    <property type="entry name" value="DEADc_DDX5_DDX17"/>
    <property type="match status" value="1"/>
</dbReference>
<dbReference type="SMART" id="SM00487">
    <property type="entry name" value="DEXDc"/>
    <property type="match status" value="1"/>
</dbReference>
<dbReference type="PROSITE" id="PS51192">
    <property type="entry name" value="HELICASE_ATP_BIND_1"/>
    <property type="match status" value="1"/>
</dbReference>
<organism evidence="11 12">
    <name type="scientific">Acrobeloides nanus</name>
    <dbReference type="NCBI Taxonomy" id="290746"/>
    <lineage>
        <taxon>Eukaryota</taxon>
        <taxon>Metazoa</taxon>
        <taxon>Ecdysozoa</taxon>
        <taxon>Nematoda</taxon>
        <taxon>Chromadorea</taxon>
        <taxon>Rhabditida</taxon>
        <taxon>Tylenchina</taxon>
        <taxon>Cephalobomorpha</taxon>
        <taxon>Cephaloboidea</taxon>
        <taxon>Cephalobidae</taxon>
        <taxon>Acrobeloides</taxon>
    </lineage>
</organism>
<dbReference type="PROSITE" id="PS51194">
    <property type="entry name" value="HELICASE_CTER"/>
    <property type="match status" value="1"/>
</dbReference>
<comment type="catalytic activity">
    <reaction evidence="6">
        <text>ATP + H2O = ADP + phosphate + H(+)</text>
        <dbReference type="Rhea" id="RHEA:13065"/>
        <dbReference type="ChEBI" id="CHEBI:15377"/>
        <dbReference type="ChEBI" id="CHEBI:15378"/>
        <dbReference type="ChEBI" id="CHEBI:30616"/>
        <dbReference type="ChEBI" id="CHEBI:43474"/>
        <dbReference type="ChEBI" id="CHEBI:456216"/>
        <dbReference type="EC" id="3.6.4.13"/>
    </reaction>
</comment>
<evidence type="ECO:0000256" key="3">
    <source>
        <dbReference type="ARBA" id="ARBA00022801"/>
    </source>
</evidence>
<dbReference type="CDD" id="cd18787">
    <property type="entry name" value="SF2_C_DEAD"/>
    <property type="match status" value="1"/>
</dbReference>
<dbReference type="PROSITE" id="PS00039">
    <property type="entry name" value="DEAD_ATP_HELICASE"/>
    <property type="match status" value="1"/>
</dbReference>
<dbReference type="GO" id="GO:0016787">
    <property type="term" value="F:hydrolase activity"/>
    <property type="evidence" value="ECO:0007669"/>
    <property type="project" value="UniProtKB-KW"/>
</dbReference>
<evidence type="ECO:0000256" key="5">
    <source>
        <dbReference type="ARBA" id="ARBA00022840"/>
    </source>
</evidence>
<evidence type="ECO:0000256" key="6">
    <source>
        <dbReference type="ARBA" id="ARBA00047984"/>
    </source>
</evidence>
<feature type="domain" description="Helicase C-terminal" evidence="10">
    <location>
        <begin position="358"/>
        <end position="501"/>
    </location>
</feature>
<evidence type="ECO:0000256" key="2">
    <source>
        <dbReference type="ARBA" id="ARBA00022741"/>
    </source>
</evidence>
<evidence type="ECO:0000256" key="8">
    <source>
        <dbReference type="SAM" id="MobiDB-lite"/>
    </source>
</evidence>
<proteinExistence type="inferred from homology"/>
<name>A0A914DVI1_9BILA</name>
<keyword evidence="5 7" id="KW-0067">ATP-binding</keyword>
<sequence>MSRGYGSGYDAGYGGGYGAPMMGYGGYPSYGNPYGGGYGAPGGYGASRGGRDGGPGVKFKNDTMGSKLRPVDPRKFQMKLAVKLTYHEHAAVTRRDQAEVDLWIAENNVTLDGQGIPRPVFEFNEASFAEPIENLLYAHYQRPTVIQSISWPVAMSGRDLIGIAQTGSGKTLGFILPGITHVKNQPPRTAGDGPIVLVVLPTRELAQQVEEVAKDYCKAMGLSLTCLFGGASKGPQLQDLRRGVDVVVATPGRLMDFLEENVTNLFRCSYLVLDEADRMLDMGFEPQIRKIVGQIRPDRQTLMFSATWPKEVRTLASDFLSDPVFLNVGSLDLAANHNIEQQVEVMDEYAKHPRLFQLLDQFMKQSQCKTLIFCETKRKADDLTRMMRQDGWPALCIHGDKQQTERDWVLSEFREGKTPILLATDVAARGLDVPDVRYVINYDYPNNSEDYVHRIGRTGRMNKKGTAFTFFTPSNAPKARDLIKVMEEAHQNIPPELRTLAEKGIPPGYGKSAPRGSRGSGGGSRGSRGGGGGGRGGGGSRGGRGGPRIGDKRRSDGGPGDGHKRGRFDAGNGYGMPPTGNYGGGWPPMPGKW</sequence>
<dbReference type="Proteomes" id="UP000887540">
    <property type="component" value="Unplaced"/>
</dbReference>
<dbReference type="EC" id="3.6.4.13" evidence="1"/>
<dbReference type="SMART" id="SM00490">
    <property type="entry name" value="HELICc"/>
    <property type="match status" value="1"/>
</dbReference>
<dbReference type="Gene3D" id="3.40.50.300">
    <property type="entry name" value="P-loop containing nucleotide triphosphate hydrolases"/>
    <property type="match status" value="2"/>
</dbReference>
<dbReference type="InterPro" id="IPR011545">
    <property type="entry name" value="DEAD/DEAH_box_helicase_dom"/>
</dbReference>
<dbReference type="FunFam" id="3.40.50.300:FF:000008">
    <property type="entry name" value="ATP-dependent RNA helicase RhlB"/>
    <property type="match status" value="1"/>
</dbReference>
<dbReference type="GO" id="GO:0043186">
    <property type="term" value="C:P granule"/>
    <property type="evidence" value="ECO:0007669"/>
    <property type="project" value="UniProtKB-ARBA"/>
</dbReference>
<reference evidence="12" key="1">
    <citation type="submission" date="2022-11" db="UniProtKB">
        <authorList>
            <consortium name="WormBaseParasite"/>
        </authorList>
    </citation>
    <scope>IDENTIFICATION</scope>
</reference>
<dbReference type="InterPro" id="IPR014001">
    <property type="entry name" value="Helicase_ATP-bd"/>
</dbReference>
<dbReference type="AlphaFoldDB" id="A0A914DVI1"/>
<protein>
    <recommendedName>
        <fullName evidence="1">RNA helicase</fullName>
        <ecNumber evidence="1">3.6.4.13</ecNumber>
    </recommendedName>
</protein>
<dbReference type="InterPro" id="IPR001650">
    <property type="entry name" value="Helicase_C-like"/>
</dbReference>
<dbReference type="InterPro" id="IPR027417">
    <property type="entry name" value="P-loop_NTPase"/>
</dbReference>
<evidence type="ECO:0000259" key="9">
    <source>
        <dbReference type="PROSITE" id="PS51192"/>
    </source>
</evidence>
<keyword evidence="4 7" id="KW-0347">Helicase</keyword>
<feature type="compositionally biased region" description="Gly residues" evidence="8">
    <location>
        <begin position="518"/>
        <end position="548"/>
    </location>
</feature>
<keyword evidence="11" id="KW-1185">Reference proteome</keyword>
<dbReference type="GO" id="GO:0003676">
    <property type="term" value="F:nucleic acid binding"/>
    <property type="evidence" value="ECO:0007669"/>
    <property type="project" value="InterPro"/>
</dbReference>
<dbReference type="WBParaSite" id="ACRNAN_scaffold4135.g14287.t2">
    <property type="protein sequence ID" value="ACRNAN_scaffold4135.g14287.t2"/>
    <property type="gene ID" value="ACRNAN_scaffold4135.g14287"/>
</dbReference>
<keyword evidence="3 7" id="KW-0378">Hydrolase</keyword>
<evidence type="ECO:0000256" key="1">
    <source>
        <dbReference type="ARBA" id="ARBA00012552"/>
    </source>
</evidence>
<dbReference type="Pfam" id="PF00271">
    <property type="entry name" value="Helicase_C"/>
    <property type="match status" value="1"/>
</dbReference>
<evidence type="ECO:0000256" key="4">
    <source>
        <dbReference type="ARBA" id="ARBA00022806"/>
    </source>
</evidence>
<dbReference type="FunFam" id="3.40.50.300:FF:000079">
    <property type="entry name" value="probable ATP-dependent RNA helicase DDX17"/>
    <property type="match status" value="1"/>
</dbReference>